<feature type="domain" description="BTB" evidence="1">
    <location>
        <begin position="12"/>
        <end position="80"/>
    </location>
</feature>
<keyword evidence="3" id="KW-1185">Reference proteome</keyword>
<accession>A0A3N4LTV2</accession>
<dbReference type="InParanoid" id="A0A3N4LTV2"/>
<dbReference type="PANTHER" id="PTHR47843">
    <property type="entry name" value="BTB DOMAIN-CONTAINING PROTEIN-RELATED"/>
    <property type="match status" value="1"/>
</dbReference>
<dbReference type="OrthoDB" id="6359816at2759"/>
<protein>
    <recommendedName>
        <fullName evidence="1">BTB domain-containing protein</fullName>
    </recommendedName>
</protein>
<dbReference type="InterPro" id="IPR011333">
    <property type="entry name" value="SKP1/BTB/POZ_sf"/>
</dbReference>
<dbReference type="AlphaFoldDB" id="A0A3N4LTV2"/>
<dbReference type="Gene3D" id="3.30.710.10">
    <property type="entry name" value="Potassium Channel Kv1.1, Chain A"/>
    <property type="match status" value="1"/>
</dbReference>
<sequence length="332" mass="36785">MASQFSSYLTSPTIRLIPNPPASQPCSDTQYIVHRGLLTSKSQYLKKRTRESYIVLEDTNEETVGLFLEWLYRGDYDIPTSAIDEQEEAAEEEQHPVVMAAMAGSIGVWGYNKPATIGRSYILEKAQSEGLQSKYVSFDMNGEVSIVGAEKKPVSRTIQLPSPPMSPTIRYLKPQLPKVNGVLMMSPDLKPVKPSTVSIEIDDTAVEPQQKSRKAVITLDSILASHLALYVLSLKYQIPELAQLVLIKVSTLCESQPPCADTLVGFIRGVYYDAEETGNFAALTRGTPLRAFVAKYSTFRLEEVKTSDGFQKLLAEGGEFVVDFVQSVRGCW</sequence>
<proteinExistence type="predicted"/>
<dbReference type="Proteomes" id="UP000267821">
    <property type="component" value="Unassembled WGS sequence"/>
</dbReference>
<dbReference type="InterPro" id="IPR000210">
    <property type="entry name" value="BTB/POZ_dom"/>
</dbReference>
<dbReference type="PANTHER" id="PTHR47843:SF2">
    <property type="entry name" value="BTB DOMAIN-CONTAINING PROTEIN"/>
    <property type="match status" value="1"/>
</dbReference>
<dbReference type="SUPFAM" id="SSF54695">
    <property type="entry name" value="POZ domain"/>
    <property type="match status" value="1"/>
</dbReference>
<dbReference type="EMBL" id="ML121543">
    <property type="protein sequence ID" value="RPB24071.1"/>
    <property type="molecule type" value="Genomic_DNA"/>
</dbReference>
<reference evidence="2 3" key="1">
    <citation type="journal article" date="2018" name="Nat. Ecol. Evol.">
        <title>Pezizomycetes genomes reveal the molecular basis of ectomycorrhizal truffle lifestyle.</title>
        <authorList>
            <person name="Murat C."/>
            <person name="Payen T."/>
            <person name="Noel B."/>
            <person name="Kuo A."/>
            <person name="Morin E."/>
            <person name="Chen J."/>
            <person name="Kohler A."/>
            <person name="Krizsan K."/>
            <person name="Balestrini R."/>
            <person name="Da Silva C."/>
            <person name="Montanini B."/>
            <person name="Hainaut M."/>
            <person name="Levati E."/>
            <person name="Barry K.W."/>
            <person name="Belfiori B."/>
            <person name="Cichocki N."/>
            <person name="Clum A."/>
            <person name="Dockter R.B."/>
            <person name="Fauchery L."/>
            <person name="Guy J."/>
            <person name="Iotti M."/>
            <person name="Le Tacon F."/>
            <person name="Lindquist E.A."/>
            <person name="Lipzen A."/>
            <person name="Malagnac F."/>
            <person name="Mello A."/>
            <person name="Molinier V."/>
            <person name="Miyauchi S."/>
            <person name="Poulain J."/>
            <person name="Riccioni C."/>
            <person name="Rubini A."/>
            <person name="Sitrit Y."/>
            <person name="Splivallo R."/>
            <person name="Traeger S."/>
            <person name="Wang M."/>
            <person name="Zifcakova L."/>
            <person name="Wipf D."/>
            <person name="Zambonelli A."/>
            <person name="Paolocci F."/>
            <person name="Nowrousian M."/>
            <person name="Ottonello S."/>
            <person name="Baldrian P."/>
            <person name="Spatafora J.W."/>
            <person name="Henrissat B."/>
            <person name="Nagy L.G."/>
            <person name="Aury J.M."/>
            <person name="Wincker P."/>
            <person name="Grigoriev I.V."/>
            <person name="Bonfante P."/>
            <person name="Martin F.M."/>
        </authorList>
    </citation>
    <scope>NUCLEOTIDE SEQUENCE [LARGE SCALE GENOMIC DNA]</scope>
    <source>
        <strain evidence="2 3">ATCC MYA-4762</strain>
    </source>
</reference>
<evidence type="ECO:0000313" key="3">
    <source>
        <dbReference type="Proteomes" id="UP000267821"/>
    </source>
</evidence>
<organism evidence="2 3">
    <name type="scientific">Terfezia boudieri ATCC MYA-4762</name>
    <dbReference type="NCBI Taxonomy" id="1051890"/>
    <lineage>
        <taxon>Eukaryota</taxon>
        <taxon>Fungi</taxon>
        <taxon>Dikarya</taxon>
        <taxon>Ascomycota</taxon>
        <taxon>Pezizomycotina</taxon>
        <taxon>Pezizomycetes</taxon>
        <taxon>Pezizales</taxon>
        <taxon>Pezizaceae</taxon>
        <taxon>Terfezia</taxon>
    </lineage>
</organism>
<gene>
    <name evidence="2" type="ORF">L211DRAFT_837977</name>
</gene>
<dbReference type="PROSITE" id="PS50097">
    <property type="entry name" value="BTB"/>
    <property type="match status" value="1"/>
</dbReference>
<name>A0A3N4LTV2_9PEZI</name>
<evidence type="ECO:0000259" key="1">
    <source>
        <dbReference type="PROSITE" id="PS50097"/>
    </source>
</evidence>
<evidence type="ECO:0000313" key="2">
    <source>
        <dbReference type="EMBL" id="RPB24071.1"/>
    </source>
</evidence>